<dbReference type="Pfam" id="PF00015">
    <property type="entry name" value="MCPsignal"/>
    <property type="match status" value="1"/>
</dbReference>
<dbReference type="OrthoDB" id="5292010at2"/>
<dbReference type="Pfam" id="PF11563">
    <property type="entry name" value="Protoglobin"/>
    <property type="match status" value="1"/>
</dbReference>
<protein>
    <submittedName>
        <fullName evidence="7">Chemotaxis protein</fullName>
    </submittedName>
</protein>
<dbReference type="STRING" id="1117702.AQZ52_16805"/>
<proteinExistence type="inferred from homology"/>
<comment type="similarity">
    <text evidence="3">Belongs to the methyl-accepting chemotaxis (MCP) protein family.</text>
</comment>
<dbReference type="SMART" id="SM00283">
    <property type="entry name" value="MA"/>
    <property type="match status" value="1"/>
</dbReference>
<evidence type="ECO:0000313" key="7">
    <source>
        <dbReference type="EMBL" id="KUR70473.1"/>
    </source>
</evidence>
<dbReference type="Gene3D" id="1.10.287.950">
    <property type="entry name" value="Methyl-accepting chemotaxis protein"/>
    <property type="match status" value="1"/>
</dbReference>
<feature type="domain" description="Methyl-accepting transducer" evidence="5">
    <location>
        <begin position="213"/>
        <end position="442"/>
    </location>
</feature>
<dbReference type="PROSITE" id="PS50885">
    <property type="entry name" value="HAMP"/>
    <property type="match status" value="1"/>
</dbReference>
<dbReference type="RefSeq" id="WP_067913620.1">
    <property type="nucleotide sequence ID" value="NZ_KQ954246.1"/>
</dbReference>
<name>A0A124JTS0_9SPHN</name>
<dbReference type="InterPro" id="IPR039379">
    <property type="entry name" value="Protoglobin_sensor_dom"/>
</dbReference>
<comment type="subcellular location">
    <subcellularLocation>
        <location evidence="1">Membrane</location>
    </subcellularLocation>
</comment>
<dbReference type="GO" id="GO:0020037">
    <property type="term" value="F:heme binding"/>
    <property type="evidence" value="ECO:0007669"/>
    <property type="project" value="InterPro"/>
</dbReference>
<dbReference type="PANTHER" id="PTHR43531:SF11">
    <property type="entry name" value="METHYL-ACCEPTING CHEMOTAXIS PROTEIN 3"/>
    <property type="match status" value="1"/>
</dbReference>
<reference evidence="7 8" key="1">
    <citation type="submission" date="2015-10" db="EMBL/GenBank/DDBJ databases">
        <title>Draft genome sequence of Novosphingobium fuchskuhlense DSM 25065 isolated from a surface water sample of the southwest basin of Lake Grosse Fuchskuhle.</title>
        <authorList>
            <person name="Ruckert C."/>
            <person name="Winkler A."/>
            <person name="Glaeser J."/>
            <person name="Grossart H.-P."/>
            <person name="Kalinowski J."/>
            <person name="Glaeser S."/>
        </authorList>
    </citation>
    <scope>NUCLEOTIDE SEQUENCE [LARGE SCALE GENOMIC DNA]</scope>
    <source>
        <strain evidence="7 8">FNE08-7</strain>
    </source>
</reference>
<dbReference type="InterPro" id="IPR004090">
    <property type="entry name" value="Chemotax_Me-accpt_rcpt"/>
</dbReference>
<dbReference type="EMBL" id="LLZS01000009">
    <property type="protein sequence ID" value="KUR70473.1"/>
    <property type="molecule type" value="Genomic_DNA"/>
</dbReference>
<dbReference type="PANTHER" id="PTHR43531">
    <property type="entry name" value="PROTEIN ICFG"/>
    <property type="match status" value="1"/>
</dbReference>
<evidence type="ECO:0000313" key="8">
    <source>
        <dbReference type="Proteomes" id="UP000058012"/>
    </source>
</evidence>
<dbReference type="InterPro" id="IPR044398">
    <property type="entry name" value="Globin-sensor_dom"/>
</dbReference>
<feature type="domain" description="HAMP" evidence="6">
    <location>
        <begin position="164"/>
        <end position="208"/>
    </location>
</feature>
<sequence>MDHQEVSRKVAFFNISEDDTGRFAEVGKQVKRHAPAALERLYRQIDATPETAGFFSSRGMMEHAKAKQMEHWAEMFSRRVDAHTFESGAKIGHVHSRIGLEPQWYIGAYAAVLDEVVVAMSGAIGRRHARLIGTLIKMAMLDMDIALSTYFEAAEKKARTLVTETLGTALRRMAGGDFATPLEALGPGYEEVHRDFEEMRRKVGETLLQTGAASEAVDVGARDIRQASLDLSRRTEQQAASLEQASAATANLSDSVAQTAQDAIHMHDSIEQAHTEARAGGAVVEDAVGAMRDIRSSAQEIGQIIALIDGIAFQTNLLALNAGVEAARAGEAGRGFAVVANEVRALAQRSADAALDIKKLISDSASQVERGVALVGQTGDTFARIVSKVGEVAGLASTIASAASEQATNISEVRETVRELDRMTQQNAAMVEEASASSRSLANEADRMASLVSFFKLESAERLQALRRVA</sequence>
<gene>
    <name evidence="7" type="ORF">AQZ52_16805</name>
</gene>
<evidence type="ECO:0000259" key="5">
    <source>
        <dbReference type="PROSITE" id="PS50111"/>
    </source>
</evidence>
<evidence type="ECO:0000256" key="3">
    <source>
        <dbReference type="ARBA" id="ARBA00029447"/>
    </source>
</evidence>
<dbReference type="InterPro" id="IPR003660">
    <property type="entry name" value="HAMP_dom"/>
</dbReference>
<keyword evidence="2" id="KW-0145">Chemotaxis</keyword>
<dbReference type="AlphaFoldDB" id="A0A124JTS0"/>
<dbReference type="GO" id="GO:0019825">
    <property type="term" value="F:oxygen binding"/>
    <property type="evidence" value="ECO:0007669"/>
    <property type="project" value="InterPro"/>
</dbReference>
<dbReference type="GO" id="GO:0004888">
    <property type="term" value="F:transmembrane signaling receptor activity"/>
    <property type="evidence" value="ECO:0007669"/>
    <property type="project" value="InterPro"/>
</dbReference>
<dbReference type="SUPFAM" id="SSF58104">
    <property type="entry name" value="Methyl-accepting chemotaxis protein (MCP) signaling domain"/>
    <property type="match status" value="1"/>
</dbReference>
<dbReference type="InterPro" id="IPR004089">
    <property type="entry name" value="MCPsignal_dom"/>
</dbReference>
<dbReference type="PRINTS" id="PR00260">
    <property type="entry name" value="CHEMTRNSDUCR"/>
</dbReference>
<dbReference type="GO" id="GO:0016020">
    <property type="term" value="C:membrane"/>
    <property type="evidence" value="ECO:0007669"/>
    <property type="project" value="UniProtKB-SubCell"/>
</dbReference>
<dbReference type="SUPFAM" id="SSF46458">
    <property type="entry name" value="Globin-like"/>
    <property type="match status" value="1"/>
</dbReference>
<dbReference type="CDD" id="cd11386">
    <property type="entry name" value="MCP_signal"/>
    <property type="match status" value="1"/>
</dbReference>
<evidence type="ECO:0000256" key="4">
    <source>
        <dbReference type="PROSITE-ProRule" id="PRU00284"/>
    </source>
</evidence>
<dbReference type="InterPro" id="IPR012292">
    <property type="entry name" value="Globin/Proto"/>
</dbReference>
<dbReference type="Gene3D" id="1.10.490.10">
    <property type="entry name" value="Globins"/>
    <property type="match status" value="1"/>
</dbReference>
<dbReference type="CDD" id="cd01068">
    <property type="entry name" value="globin_sensor"/>
    <property type="match status" value="1"/>
</dbReference>
<dbReference type="GO" id="GO:0007165">
    <property type="term" value="P:signal transduction"/>
    <property type="evidence" value="ECO:0007669"/>
    <property type="project" value="UniProtKB-KW"/>
</dbReference>
<dbReference type="Proteomes" id="UP000058012">
    <property type="component" value="Unassembled WGS sequence"/>
</dbReference>
<evidence type="ECO:0000259" key="6">
    <source>
        <dbReference type="PROSITE" id="PS50885"/>
    </source>
</evidence>
<keyword evidence="8" id="KW-1185">Reference proteome</keyword>
<evidence type="ECO:0000256" key="2">
    <source>
        <dbReference type="ARBA" id="ARBA00022500"/>
    </source>
</evidence>
<keyword evidence="4" id="KW-0807">Transducer</keyword>
<evidence type="ECO:0000256" key="1">
    <source>
        <dbReference type="ARBA" id="ARBA00004370"/>
    </source>
</evidence>
<dbReference type="InterPro" id="IPR051310">
    <property type="entry name" value="MCP_chemotaxis"/>
</dbReference>
<organism evidence="7 8">
    <name type="scientific">Novosphingobium fuchskuhlense</name>
    <dbReference type="NCBI Taxonomy" id="1117702"/>
    <lineage>
        <taxon>Bacteria</taxon>
        <taxon>Pseudomonadati</taxon>
        <taxon>Pseudomonadota</taxon>
        <taxon>Alphaproteobacteria</taxon>
        <taxon>Sphingomonadales</taxon>
        <taxon>Sphingomonadaceae</taxon>
        <taxon>Novosphingobium</taxon>
    </lineage>
</organism>
<dbReference type="PROSITE" id="PS50111">
    <property type="entry name" value="CHEMOTAXIS_TRANSDUC_2"/>
    <property type="match status" value="1"/>
</dbReference>
<comment type="caution">
    <text evidence="7">The sequence shown here is derived from an EMBL/GenBank/DDBJ whole genome shotgun (WGS) entry which is preliminary data.</text>
</comment>
<dbReference type="InterPro" id="IPR009050">
    <property type="entry name" value="Globin-like_sf"/>
</dbReference>
<dbReference type="FunFam" id="1.10.287.950:FF:000001">
    <property type="entry name" value="Methyl-accepting chemotaxis sensory transducer"/>
    <property type="match status" value="1"/>
</dbReference>
<accession>A0A124JTS0</accession>
<dbReference type="GO" id="GO:0006935">
    <property type="term" value="P:chemotaxis"/>
    <property type="evidence" value="ECO:0007669"/>
    <property type="project" value="UniProtKB-KW"/>
</dbReference>